<evidence type="ECO:0000256" key="8">
    <source>
        <dbReference type="ARBA" id="ARBA00023326"/>
    </source>
</evidence>
<evidence type="ECO:0000256" key="7">
    <source>
        <dbReference type="ARBA" id="ARBA00023295"/>
    </source>
</evidence>
<keyword evidence="4 12" id="KW-0378">Hydrolase</keyword>
<evidence type="ECO:0000256" key="1">
    <source>
        <dbReference type="ARBA" id="ARBA00000448"/>
    </source>
</evidence>
<dbReference type="GO" id="GO:0008422">
    <property type="term" value="F:beta-glucosidase activity"/>
    <property type="evidence" value="ECO:0007669"/>
    <property type="project" value="UniProtKB-EC"/>
</dbReference>
<dbReference type="Pfam" id="PF00232">
    <property type="entry name" value="Glyco_hydro_1"/>
    <property type="match status" value="1"/>
</dbReference>
<accession>F5YNT1</accession>
<dbReference type="InterPro" id="IPR017853">
    <property type="entry name" value="GH"/>
</dbReference>
<reference evidence="13 14" key="2">
    <citation type="journal article" date="2011" name="ISME J.">
        <title>RNA-seq reveals cooperative metabolic interactions between two termite-gut spirochete species in co-culture.</title>
        <authorList>
            <person name="Rosenthal A.Z."/>
            <person name="Matson E.G."/>
            <person name="Eldar A."/>
            <person name="Leadbetter J.R."/>
        </authorList>
    </citation>
    <scope>NUCLEOTIDE SEQUENCE [LARGE SCALE GENOMIC DNA]</scope>
    <source>
        <strain evidence="14">ATCC BAA-887 / DSM 12427 / ZAS-2</strain>
    </source>
</reference>
<dbReference type="PANTHER" id="PTHR10353">
    <property type="entry name" value="GLYCOSYL HYDROLASE"/>
    <property type="match status" value="1"/>
</dbReference>
<keyword evidence="14" id="KW-1185">Reference proteome</keyword>
<evidence type="ECO:0000313" key="13">
    <source>
        <dbReference type="EMBL" id="AEF84609.1"/>
    </source>
</evidence>
<feature type="binding site" evidence="10">
    <location>
        <position position="20"/>
    </location>
    <ligand>
        <name>substrate</name>
    </ligand>
</feature>
<dbReference type="Proteomes" id="UP000009223">
    <property type="component" value="Chromosome"/>
</dbReference>
<dbReference type="AlphaFoldDB" id="F5YNT1"/>
<dbReference type="NCBIfam" id="TIGR03356">
    <property type="entry name" value="BGL"/>
    <property type="match status" value="1"/>
</dbReference>
<comment type="catalytic activity">
    <reaction evidence="1 12">
        <text>Hydrolysis of terminal, non-reducing beta-D-glucosyl residues with release of beta-D-glucose.</text>
        <dbReference type="EC" id="3.2.1.21"/>
    </reaction>
</comment>
<dbReference type="RefSeq" id="WP_015708510.1">
    <property type="nucleotide sequence ID" value="NC_015578.1"/>
</dbReference>
<dbReference type="OrthoDB" id="9765195at2"/>
<dbReference type="FunFam" id="3.20.20.80:FF:000004">
    <property type="entry name" value="Beta-glucosidase 6-phospho-beta-glucosidase"/>
    <property type="match status" value="1"/>
</dbReference>
<evidence type="ECO:0000256" key="6">
    <source>
        <dbReference type="ARBA" id="ARBA00023277"/>
    </source>
</evidence>
<feature type="binding site" evidence="10">
    <location>
        <begin position="423"/>
        <end position="424"/>
    </location>
    <ligand>
        <name>substrate</name>
    </ligand>
</feature>
<feature type="binding site" evidence="10">
    <location>
        <position position="416"/>
    </location>
    <ligand>
        <name>substrate</name>
    </ligand>
</feature>
<dbReference type="EMBL" id="CP001843">
    <property type="protein sequence ID" value="AEF84609.1"/>
    <property type="molecule type" value="Genomic_DNA"/>
</dbReference>
<evidence type="ECO:0000256" key="5">
    <source>
        <dbReference type="ARBA" id="ARBA00023001"/>
    </source>
</evidence>
<dbReference type="STRING" id="545694.TREPR_1611"/>
<keyword evidence="5" id="KW-0136">Cellulose degradation</keyword>
<keyword evidence="6" id="KW-0119">Carbohydrate metabolism</keyword>
<evidence type="ECO:0000256" key="12">
    <source>
        <dbReference type="RuleBase" id="RU361175"/>
    </source>
</evidence>
<dbReference type="PROSITE" id="PS00653">
    <property type="entry name" value="GLYCOSYL_HYDROL_F1_2"/>
    <property type="match status" value="1"/>
</dbReference>
<dbReference type="PRINTS" id="PR00131">
    <property type="entry name" value="GLHYDRLASE1"/>
</dbReference>
<evidence type="ECO:0000256" key="10">
    <source>
        <dbReference type="PIRSR" id="PIRSR617736-2"/>
    </source>
</evidence>
<feature type="active site" description="Nucleophile" evidence="9 11">
    <location>
        <position position="366"/>
    </location>
</feature>
<evidence type="ECO:0000256" key="3">
    <source>
        <dbReference type="ARBA" id="ARBA00012744"/>
    </source>
</evidence>
<dbReference type="InterPro" id="IPR017736">
    <property type="entry name" value="Glyco_hydro_1_beta-glucosidase"/>
</dbReference>
<reference evidence="14" key="1">
    <citation type="submission" date="2009-12" db="EMBL/GenBank/DDBJ databases">
        <title>Complete sequence of Treponema primitia strain ZAS-2.</title>
        <authorList>
            <person name="Tetu S.G."/>
            <person name="Matson E."/>
            <person name="Ren Q."/>
            <person name="Seshadri R."/>
            <person name="Elbourne L."/>
            <person name="Hassan K.A."/>
            <person name="Durkin A."/>
            <person name="Radune D."/>
            <person name="Mohamoud Y."/>
            <person name="Shay R."/>
            <person name="Jin S."/>
            <person name="Zhang X."/>
            <person name="Lucey K."/>
            <person name="Ballor N.R."/>
            <person name="Ottesen E."/>
            <person name="Rosenthal R."/>
            <person name="Allen A."/>
            <person name="Leadbetter J.R."/>
            <person name="Paulsen I.T."/>
        </authorList>
    </citation>
    <scope>NUCLEOTIDE SEQUENCE [LARGE SCALE GENOMIC DNA]</scope>
    <source>
        <strain evidence="14">ATCC BAA-887 / DSM 12427 / ZAS-2</strain>
    </source>
</reference>
<evidence type="ECO:0000256" key="4">
    <source>
        <dbReference type="ARBA" id="ARBA00022801"/>
    </source>
</evidence>
<evidence type="ECO:0000256" key="11">
    <source>
        <dbReference type="PROSITE-ProRule" id="PRU10055"/>
    </source>
</evidence>
<gene>
    <name evidence="13" type="ordered locus">TREPR_1611</name>
</gene>
<dbReference type="HOGENOM" id="CLU_001859_1_0_12"/>
<proteinExistence type="inferred from homology"/>
<organism evidence="13 14">
    <name type="scientific">Treponema primitia (strain ATCC BAA-887 / DSM 12427 / ZAS-2)</name>
    <dbReference type="NCBI Taxonomy" id="545694"/>
    <lineage>
        <taxon>Bacteria</taxon>
        <taxon>Pseudomonadati</taxon>
        <taxon>Spirochaetota</taxon>
        <taxon>Spirochaetia</taxon>
        <taxon>Spirochaetales</taxon>
        <taxon>Treponemataceae</taxon>
        <taxon>Treponema</taxon>
    </lineage>
</organism>
<dbReference type="InterPro" id="IPR033132">
    <property type="entry name" value="GH_1_N_CS"/>
</dbReference>
<sequence length="460" mass="52002">MKRIDFPKDFLWGTATASFQVEGSPDGDGRGKSIWDTFCETPGKVENGDTGKVACDHYNRYKEDVALMSELGVNAYRFSISWPRLLPDGAGQINQKGIDFYNKLIDSLLEKNITPAATLYHWDLPQALFDKGGWVNRDTVERFRDYAELAYSHYGDRVKNWFTHNEPWVTAFVGNLQGRHAPGYKDLKTAVAVSFHMVLSHAMAVEAYRKSPGGKDGKIGIVLNLYPAVPASDSTEDKNAAELCDAYQNRWFLDPLYKGSYPEPLRSIFEKAGAPIPEKSGDLSFISGQKTDFLGLNYYLRKVVRAATDSEKLEAKTPHPTLPYVEIIPQGAQVTAMPWEVHPESLYDVLKRLDVDYGSPNILVTENGAAFQDDKLAAGANYLIDDEDRRSFLETHFVAALKAIKAGVNLKGFFVWSMMDNFEWARGYSKRFGIFHVDYATKKRSWKKSGRWYQSFLKKD</sequence>
<dbReference type="KEGG" id="tpi:TREPR_1611"/>
<feature type="binding site" evidence="10">
    <location>
        <position position="165"/>
    </location>
    <ligand>
        <name>substrate</name>
    </ligand>
</feature>
<dbReference type="GO" id="GO:0005829">
    <property type="term" value="C:cytosol"/>
    <property type="evidence" value="ECO:0007669"/>
    <property type="project" value="TreeGrafter"/>
</dbReference>
<dbReference type="eggNOG" id="COG2723">
    <property type="taxonomic scope" value="Bacteria"/>
</dbReference>
<keyword evidence="7 12" id="KW-0326">Glycosidase</keyword>
<keyword evidence="8" id="KW-0624">Polysaccharide degradation</keyword>
<evidence type="ECO:0000256" key="2">
    <source>
        <dbReference type="ARBA" id="ARBA00010838"/>
    </source>
</evidence>
<dbReference type="PANTHER" id="PTHR10353:SF36">
    <property type="entry name" value="LP05116P"/>
    <property type="match status" value="1"/>
</dbReference>
<evidence type="ECO:0000313" key="14">
    <source>
        <dbReference type="Proteomes" id="UP000009223"/>
    </source>
</evidence>
<dbReference type="InterPro" id="IPR018120">
    <property type="entry name" value="Glyco_hydro_1_AS"/>
</dbReference>
<dbReference type="EC" id="3.2.1.21" evidence="3 12"/>
<feature type="binding site" evidence="10">
    <location>
        <position position="121"/>
    </location>
    <ligand>
        <name>substrate</name>
    </ligand>
</feature>
<dbReference type="Gene3D" id="3.20.20.80">
    <property type="entry name" value="Glycosidases"/>
    <property type="match status" value="1"/>
</dbReference>
<feature type="binding site" evidence="10">
    <location>
        <position position="299"/>
    </location>
    <ligand>
        <name>substrate</name>
    </ligand>
</feature>
<dbReference type="SUPFAM" id="SSF51445">
    <property type="entry name" value="(Trans)glycosidases"/>
    <property type="match status" value="1"/>
</dbReference>
<dbReference type="GO" id="GO:0030245">
    <property type="term" value="P:cellulose catabolic process"/>
    <property type="evidence" value="ECO:0007669"/>
    <property type="project" value="UniProtKB-KW"/>
</dbReference>
<dbReference type="PROSITE" id="PS00572">
    <property type="entry name" value="GLYCOSYL_HYDROL_F1_1"/>
    <property type="match status" value="1"/>
</dbReference>
<evidence type="ECO:0000256" key="9">
    <source>
        <dbReference type="PIRSR" id="PIRSR617736-1"/>
    </source>
</evidence>
<dbReference type="InterPro" id="IPR001360">
    <property type="entry name" value="Glyco_hydro_1"/>
</dbReference>
<feature type="active site" description="Proton donor" evidence="9">
    <location>
        <position position="166"/>
    </location>
</feature>
<name>F5YNT1_TREPZ</name>
<comment type="similarity">
    <text evidence="2 12">Belongs to the glycosyl hydrolase 1 family.</text>
</comment>
<protein>
    <recommendedName>
        <fullName evidence="3 12">Beta-glucosidase</fullName>
        <ecNumber evidence="3 12">3.2.1.21</ecNumber>
    </recommendedName>
</protein>